<dbReference type="PANTHER" id="PTHR43701:SF2">
    <property type="entry name" value="MEMBRANE TRANSPORTER PROTEIN YJNA-RELATED"/>
    <property type="match status" value="1"/>
</dbReference>
<feature type="transmembrane region" description="Helical" evidence="6">
    <location>
        <begin position="169"/>
        <end position="196"/>
    </location>
</feature>
<keyword evidence="3 6" id="KW-0812">Transmembrane</keyword>
<keyword evidence="5 6" id="KW-0472">Membrane</keyword>
<evidence type="ECO:0000256" key="3">
    <source>
        <dbReference type="ARBA" id="ARBA00022692"/>
    </source>
</evidence>
<feature type="transmembrane region" description="Helical" evidence="6">
    <location>
        <begin position="89"/>
        <end position="106"/>
    </location>
</feature>
<feature type="transmembrane region" description="Helical" evidence="6">
    <location>
        <begin position="20"/>
        <end position="51"/>
    </location>
</feature>
<feature type="transmembrane region" description="Helical" evidence="6">
    <location>
        <begin position="258"/>
        <end position="276"/>
    </location>
</feature>
<name>A0ABV9Q3S5_9BACL</name>
<protein>
    <recommendedName>
        <fullName evidence="6">Probable membrane transporter protein</fullName>
    </recommendedName>
</protein>
<evidence type="ECO:0000256" key="2">
    <source>
        <dbReference type="ARBA" id="ARBA00009142"/>
    </source>
</evidence>
<feature type="transmembrane region" description="Helical" evidence="6">
    <location>
        <begin position="202"/>
        <end position="226"/>
    </location>
</feature>
<evidence type="ECO:0000256" key="5">
    <source>
        <dbReference type="ARBA" id="ARBA00023136"/>
    </source>
</evidence>
<dbReference type="EMBL" id="JBHSHC010000105">
    <property type="protein sequence ID" value="MFC4768448.1"/>
    <property type="molecule type" value="Genomic_DNA"/>
</dbReference>
<evidence type="ECO:0000256" key="4">
    <source>
        <dbReference type="ARBA" id="ARBA00022989"/>
    </source>
</evidence>
<reference evidence="8" key="1">
    <citation type="journal article" date="2019" name="Int. J. Syst. Evol. Microbiol.">
        <title>The Global Catalogue of Microorganisms (GCM) 10K type strain sequencing project: providing services to taxonomists for standard genome sequencing and annotation.</title>
        <authorList>
            <consortium name="The Broad Institute Genomics Platform"/>
            <consortium name="The Broad Institute Genome Sequencing Center for Infectious Disease"/>
            <person name="Wu L."/>
            <person name="Ma J."/>
        </authorList>
    </citation>
    <scope>NUCLEOTIDE SEQUENCE [LARGE SCALE GENOMIC DNA]</scope>
    <source>
        <strain evidence="8">WYCCWR 12678</strain>
    </source>
</reference>
<evidence type="ECO:0000256" key="6">
    <source>
        <dbReference type="RuleBase" id="RU363041"/>
    </source>
</evidence>
<dbReference type="Pfam" id="PF01925">
    <property type="entry name" value="TauE"/>
    <property type="match status" value="1"/>
</dbReference>
<evidence type="ECO:0000313" key="8">
    <source>
        <dbReference type="Proteomes" id="UP001596002"/>
    </source>
</evidence>
<dbReference type="InterPro" id="IPR051598">
    <property type="entry name" value="TSUP/Inactive_protease-like"/>
</dbReference>
<comment type="similarity">
    <text evidence="2 6">Belongs to the 4-toluene sulfonate uptake permease (TSUP) (TC 2.A.102) family.</text>
</comment>
<keyword evidence="4 6" id="KW-1133">Transmembrane helix</keyword>
<comment type="caution">
    <text evidence="7">The sequence shown here is derived from an EMBL/GenBank/DDBJ whole genome shotgun (WGS) entry which is preliminary data.</text>
</comment>
<evidence type="ECO:0000256" key="1">
    <source>
        <dbReference type="ARBA" id="ARBA00004141"/>
    </source>
</evidence>
<accession>A0ABV9Q3S5</accession>
<keyword evidence="6" id="KW-1003">Cell membrane</keyword>
<gene>
    <name evidence="7" type="ORF">ACFO8Q_13955</name>
</gene>
<feature type="transmembrane region" description="Helical" evidence="6">
    <location>
        <begin position="57"/>
        <end position="77"/>
    </location>
</feature>
<proteinExistence type="inferred from homology"/>
<comment type="subcellular location">
    <subcellularLocation>
        <location evidence="6">Cell membrane</location>
        <topology evidence="6">Multi-pass membrane protein</topology>
    </subcellularLocation>
    <subcellularLocation>
        <location evidence="1">Membrane</location>
        <topology evidence="1">Multi-pass membrane protein</topology>
    </subcellularLocation>
</comment>
<organism evidence="7 8">
    <name type="scientific">Effusibacillus consociatus</name>
    <dbReference type="NCBI Taxonomy" id="1117041"/>
    <lineage>
        <taxon>Bacteria</taxon>
        <taxon>Bacillati</taxon>
        <taxon>Bacillota</taxon>
        <taxon>Bacilli</taxon>
        <taxon>Bacillales</taxon>
        <taxon>Alicyclobacillaceae</taxon>
        <taxon>Effusibacillus</taxon>
    </lineage>
</organism>
<dbReference type="Proteomes" id="UP001596002">
    <property type="component" value="Unassembled WGS sequence"/>
</dbReference>
<sequence>MKYSQGEMNGVDVFSLDSLWLFLIGGLAGFAGSIVGLGGGFIMIPFLIFLFDAEPELIIGTSMAVLFVNSISSTLAYSRQKKIDFQSGAWFALLMVPGSIVGAMLAEAFSGKIFYVVFGLFLMAVSIFLLVKPNQPVRNFLPATVTREFTDAKGETFTYSFHRGFGMAVSFLTGFVSSLLGIGGGSIMVPTMVLLLSFPPHIATATSMFTIMLSSLVGTISHIALGNVVWMQALYLAPGAFLGGQLGARVAAKLPAKTILRILAVTLILVAIRLIFK</sequence>
<evidence type="ECO:0000313" key="7">
    <source>
        <dbReference type="EMBL" id="MFC4768448.1"/>
    </source>
</evidence>
<dbReference type="InterPro" id="IPR002781">
    <property type="entry name" value="TM_pro_TauE-like"/>
</dbReference>
<keyword evidence="8" id="KW-1185">Reference proteome</keyword>
<feature type="transmembrane region" description="Helical" evidence="6">
    <location>
        <begin position="112"/>
        <end position="131"/>
    </location>
</feature>
<dbReference type="PANTHER" id="PTHR43701">
    <property type="entry name" value="MEMBRANE TRANSPORTER PROTEIN MJ0441-RELATED"/>
    <property type="match status" value="1"/>
</dbReference>